<reference evidence="3 4" key="1">
    <citation type="submission" date="2020-08" db="EMBL/GenBank/DDBJ databases">
        <authorList>
            <person name="Liu C."/>
            <person name="Sun Q."/>
        </authorList>
    </citation>
    <scope>NUCLEOTIDE SEQUENCE [LARGE SCALE GENOMIC DNA]</scope>
    <source>
        <strain evidence="3 4">NSJ-38</strain>
    </source>
</reference>
<evidence type="ECO:0000259" key="2">
    <source>
        <dbReference type="Pfam" id="PF01261"/>
    </source>
</evidence>
<evidence type="ECO:0000256" key="1">
    <source>
        <dbReference type="SAM" id="MobiDB-lite"/>
    </source>
</evidence>
<dbReference type="Pfam" id="PF01261">
    <property type="entry name" value="AP_endonuc_2"/>
    <property type="match status" value="1"/>
</dbReference>
<feature type="domain" description="Xylose isomerase-like TIM barrel" evidence="2">
    <location>
        <begin position="25"/>
        <end position="250"/>
    </location>
</feature>
<gene>
    <name evidence="3" type="ORF">H9Q78_04185</name>
</gene>
<dbReference type="GO" id="GO:0016853">
    <property type="term" value="F:isomerase activity"/>
    <property type="evidence" value="ECO:0007669"/>
    <property type="project" value="UniProtKB-KW"/>
</dbReference>
<dbReference type="InterPro" id="IPR050312">
    <property type="entry name" value="IolE/XylAMocC-like"/>
</dbReference>
<evidence type="ECO:0000313" key="3">
    <source>
        <dbReference type="EMBL" id="QNM06342.1"/>
    </source>
</evidence>
<name>A0A7G9G6B0_9FIRM</name>
<proteinExistence type="predicted"/>
<organism evidence="3 4">
    <name type="scientific">Qiania dongpingensis</name>
    <dbReference type="NCBI Taxonomy" id="2763669"/>
    <lineage>
        <taxon>Bacteria</taxon>
        <taxon>Bacillati</taxon>
        <taxon>Bacillota</taxon>
        <taxon>Clostridia</taxon>
        <taxon>Lachnospirales</taxon>
        <taxon>Lachnospiraceae</taxon>
        <taxon>Qiania</taxon>
    </lineage>
</organism>
<dbReference type="Gene3D" id="3.20.20.150">
    <property type="entry name" value="Divalent-metal-dependent TIM barrel enzymes"/>
    <property type="match status" value="1"/>
</dbReference>
<dbReference type="RefSeq" id="WP_249303752.1">
    <property type="nucleotide sequence ID" value="NZ_CP060634.1"/>
</dbReference>
<dbReference type="KEGG" id="qdo:H9Q78_04185"/>
<dbReference type="Proteomes" id="UP000515823">
    <property type="component" value="Chromosome"/>
</dbReference>
<protein>
    <submittedName>
        <fullName evidence="3">Sugar phosphate isomerase/epimerase</fullName>
    </submittedName>
</protein>
<dbReference type="EMBL" id="CP060634">
    <property type="protein sequence ID" value="QNM06342.1"/>
    <property type="molecule type" value="Genomic_DNA"/>
</dbReference>
<feature type="region of interest" description="Disordered" evidence="1">
    <location>
        <begin position="263"/>
        <end position="291"/>
    </location>
</feature>
<dbReference type="InterPro" id="IPR013022">
    <property type="entry name" value="Xyl_isomerase-like_TIM-brl"/>
</dbReference>
<dbReference type="AlphaFoldDB" id="A0A7G9G6B0"/>
<dbReference type="PANTHER" id="PTHR12110">
    <property type="entry name" value="HYDROXYPYRUVATE ISOMERASE"/>
    <property type="match status" value="1"/>
</dbReference>
<evidence type="ECO:0000313" key="4">
    <source>
        <dbReference type="Proteomes" id="UP000515823"/>
    </source>
</evidence>
<dbReference type="SUPFAM" id="SSF51658">
    <property type="entry name" value="Xylose isomerase-like"/>
    <property type="match status" value="1"/>
</dbReference>
<dbReference type="PANTHER" id="PTHR12110:SF53">
    <property type="entry name" value="BLR5974 PROTEIN"/>
    <property type="match status" value="1"/>
</dbReference>
<keyword evidence="3" id="KW-0413">Isomerase</keyword>
<dbReference type="InterPro" id="IPR036237">
    <property type="entry name" value="Xyl_isomerase-like_sf"/>
</dbReference>
<accession>A0A7G9G6B0</accession>
<sequence length="291" mass="32639">MKAIYISHLVTDMEMKAVLEEWPGIGIETIEFGVGDNLDALDRTVKKYRMRMGGWLTERPFSVHGPFLDLNPGSYDSLIRETTMVRFLQAYEGAAMMKADRILFHTGFVPETCYETGWPDKAVEFWKRFLDEKGGKIPVHLENVLDLHWETAAYILDKVNCPYFTACVDIGHAAAYSEQSPLEWLSGLGSRIGHLHLHDNDGKEDLHQALGEGELPIRKVLKMAEACCPEASVTIENTDIRDIRESLRFLLPRGRENSADAFAAAPEAPENRNGDGPELPPVLNGSLNRVN</sequence>
<keyword evidence="4" id="KW-1185">Reference proteome</keyword>